<comment type="caution">
    <text evidence="4">The sequence shown here is derived from an EMBL/GenBank/DDBJ whole genome shotgun (WGS) entry which is preliminary data.</text>
</comment>
<dbReference type="SMART" id="SM00248">
    <property type="entry name" value="ANK"/>
    <property type="match status" value="2"/>
</dbReference>
<accession>A0ABP0V7Z7</accession>
<dbReference type="PIRSF" id="PIRSF000654">
    <property type="entry name" value="Integrin-linked_kinase"/>
    <property type="match status" value="1"/>
</dbReference>
<dbReference type="Gene3D" id="1.25.40.20">
    <property type="entry name" value="Ankyrin repeat-containing domain"/>
    <property type="match status" value="1"/>
</dbReference>
<dbReference type="Proteomes" id="UP001497444">
    <property type="component" value="Unassembled WGS sequence"/>
</dbReference>
<comment type="similarity">
    <text evidence="1">Belongs to the protein kinase superfamily. TKL Ser/Thr protein kinase family.</text>
</comment>
<protein>
    <recommendedName>
        <fullName evidence="3">Protein kinase domain-containing protein</fullName>
    </recommendedName>
</protein>
<keyword evidence="2" id="KW-0040">ANK repeat</keyword>
<dbReference type="EMBL" id="CAXAQS010000187">
    <property type="protein sequence ID" value="CAK9250537.1"/>
    <property type="molecule type" value="Genomic_DNA"/>
</dbReference>
<proteinExistence type="inferred from homology"/>
<evidence type="ECO:0000256" key="1">
    <source>
        <dbReference type="ARBA" id="ARBA00005843"/>
    </source>
</evidence>
<dbReference type="InterPro" id="IPR036770">
    <property type="entry name" value="Ankyrin_rpt-contain_sf"/>
</dbReference>
<dbReference type="Gene3D" id="1.10.510.10">
    <property type="entry name" value="Transferase(Phosphotransferase) domain 1"/>
    <property type="match status" value="1"/>
</dbReference>
<dbReference type="Gene3D" id="3.30.200.20">
    <property type="entry name" value="Phosphorylase Kinase, domain 1"/>
    <property type="match status" value="1"/>
</dbReference>
<sequence length="402" mass="44719">MNNSAAKQGLGQTSLLLSYASKGDVDAVKQLLDEGASANASDYDGRTALHLAASEGHVPVVELLLQHGVDVNPVDRWGDTPLADSRKYTKGVVSNILESHGGRIEDNKKHGAVFDMDPSAHYEIDRSELEPMEHIPPLSKGPDEEIRVVKWRGTKVAAKTIYLPLTEDPEVFNKLKLQLLMLEQMRHPNIVQFLCAVTRSQPIVIVTEYLPGGKLNDIISKGRIPTRKALSFALDIARGLNYLHEHKDPIIHGNLAPQNLLQNEAGQLKVSDFGLLGSHIRSITSSSSDTNAYAYMAPELYRKEAFQKNVDVFSFGIILHEMFEGPQNLEGLAPETIAKKRAYEDARPTFSSQSYPRGMKELISDCWDKDPSKRPAFSVIIQRLEEMKPLKDNEQKCQCAIL</sequence>
<dbReference type="InterPro" id="IPR011009">
    <property type="entry name" value="Kinase-like_dom_sf"/>
</dbReference>
<evidence type="ECO:0000259" key="3">
    <source>
        <dbReference type="PROSITE" id="PS50011"/>
    </source>
</evidence>
<dbReference type="Pfam" id="PF12796">
    <property type="entry name" value="Ank_2"/>
    <property type="match status" value="1"/>
</dbReference>
<dbReference type="PANTHER" id="PTHR44329:SF62">
    <property type="entry name" value="PROTEIN KINASE DOMAIN-CONTAINING PROTEIN"/>
    <property type="match status" value="1"/>
</dbReference>
<dbReference type="Pfam" id="PF07714">
    <property type="entry name" value="PK_Tyr_Ser-Thr"/>
    <property type="match status" value="1"/>
</dbReference>
<keyword evidence="5" id="KW-1185">Reference proteome</keyword>
<dbReference type="InterPro" id="IPR002110">
    <property type="entry name" value="Ankyrin_rpt"/>
</dbReference>
<dbReference type="PROSITE" id="PS50297">
    <property type="entry name" value="ANK_REP_REGION"/>
    <property type="match status" value="1"/>
</dbReference>
<dbReference type="PROSITE" id="PS50011">
    <property type="entry name" value="PROTEIN_KINASE_DOM"/>
    <property type="match status" value="1"/>
</dbReference>
<reference evidence="4" key="1">
    <citation type="submission" date="2024-02" db="EMBL/GenBank/DDBJ databases">
        <authorList>
            <consortium name="ELIXIR-Norway"/>
            <consortium name="Elixir Norway"/>
        </authorList>
    </citation>
    <scope>NUCLEOTIDE SEQUENCE</scope>
</reference>
<dbReference type="SUPFAM" id="SSF56112">
    <property type="entry name" value="Protein kinase-like (PK-like)"/>
    <property type="match status" value="1"/>
</dbReference>
<dbReference type="InterPro" id="IPR000719">
    <property type="entry name" value="Prot_kinase_dom"/>
</dbReference>
<dbReference type="SUPFAM" id="SSF48403">
    <property type="entry name" value="Ankyrin repeat"/>
    <property type="match status" value="1"/>
</dbReference>
<name>A0ABP0V7Z7_9BRYO</name>
<dbReference type="PANTHER" id="PTHR44329">
    <property type="entry name" value="SERINE/THREONINE-PROTEIN KINASE TNNI3K-RELATED"/>
    <property type="match status" value="1"/>
</dbReference>
<dbReference type="InterPro" id="IPR001245">
    <property type="entry name" value="Ser-Thr/Tyr_kinase_cat_dom"/>
</dbReference>
<evidence type="ECO:0000256" key="2">
    <source>
        <dbReference type="PROSITE-ProRule" id="PRU00023"/>
    </source>
</evidence>
<feature type="repeat" description="ANK" evidence="2">
    <location>
        <begin position="44"/>
        <end position="76"/>
    </location>
</feature>
<dbReference type="PROSITE" id="PS50088">
    <property type="entry name" value="ANK_REPEAT"/>
    <property type="match status" value="1"/>
</dbReference>
<organism evidence="4 5">
    <name type="scientific">Sphagnum jensenii</name>
    <dbReference type="NCBI Taxonomy" id="128206"/>
    <lineage>
        <taxon>Eukaryota</taxon>
        <taxon>Viridiplantae</taxon>
        <taxon>Streptophyta</taxon>
        <taxon>Embryophyta</taxon>
        <taxon>Bryophyta</taxon>
        <taxon>Sphagnophytina</taxon>
        <taxon>Sphagnopsida</taxon>
        <taxon>Sphagnales</taxon>
        <taxon>Sphagnaceae</taxon>
        <taxon>Sphagnum</taxon>
    </lineage>
</organism>
<feature type="domain" description="Protein kinase" evidence="3">
    <location>
        <begin position="132"/>
        <end position="387"/>
    </location>
</feature>
<evidence type="ECO:0000313" key="4">
    <source>
        <dbReference type="EMBL" id="CAK9250537.1"/>
    </source>
</evidence>
<gene>
    <name evidence="4" type="ORF">CSSPJE1EN1_LOCUS25915</name>
</gene>
<dbReference type="InterPro" id="IPR051681">
    <property type="entry name" value="Ser/Thr_Kinases-Pseudokinases"/>
</dbReference>
<evidence type="ECO:0000313" key="5">
    <source>
        <dbReference type="Proteomes" id="UP001497444"/>
    </source>
</evidence>